<reference evidence="10" key="1">
    <citation type="submission" date="2020-10" db="EMBL/GenBank/DDBJ databases">
        <authorList>
            <person name="Han B."/>
            <person name="Lu T."/>
            <person name="Zhao Q."/>
            <person name="Huang X."/>
            <person name="Zhao Y."/>
        </authorList>
    </citation>
    <scope>NUCLEOTIDE SEQUENCE</scope>
</reference>
<feature type="compositionally biased region" description="Polar residues" evidence="8">
    <location>
        <begin position="1"/>
        <end position="10"/>
    </location>
</feature>
<evidence type="ECO:0000313" key="10">
    <source>
        <dbReference type="EMBL" id="CAD6207235.1"/>
    </source>
</evidence>
<dbReference type="GO" id="GO:0005634">
    <property type="term" value="C:nucleus"/>
    <property type="evidence" value="ECO:0007669"/>
    <property type="project" value="UniProtKB-SubCell"/>
</dbReference>
<feature type="compositionally biased region" description="Basic residues" evidence="8">
    <location>
        <begin position="163"/>
        <end position="175"/>
    </location>
</feature>
<feature type="region of interest" description="Disordered" evidence="8">
    <location>
        <begin position="1"/>
        <end position="30"/>
    </location>
</feature>
<comment type="similarity">
    <text evidence="2">Belongs to the bZIP family.</text>
</comment>
<dbReference type="GO" id="GO:0003700">
    <property type="term" value="F:DNA-binding transcription factor activity"/>
    <property type="evidence" value="ECO:0007669"/>
    <property type="project" value="InterPro"/>
</dbReference>
<keyword evidence="11" id="KW-1185">Reference proteome</keyword>
<keyword evidence="5" id="KW-0804">Transcription</keyword>
<dbReference type="InterPro" id="IPR004827">
    <property type="entry name" value="bZIP"/>
</dbReference>
<evidence type="ECO:0000256" key="4">
    <source>
        <dbReference type="ARBA" id="ARBA00023125"/>
    </source>
</evidence>
<feature type="compositionally biased region" description="Basic and acidic residues" evidence="8">
    <location>
        <begin position="263"/>
        <end position="282"/>
    </location>
</feature>
<feature type="compositionally biased region" description="Low complexity" evidence="8">
    <location>
        <begin position="186"/>
        <end position="195"/>
    </location>
</feature>
<accession>A0A811MNJ6</accession>
<keyword evidence="3" id="KW-0805">Transcription regulation</keyword>
<keyword evidence="7" id="KW-0175">Coiled coil</keyword>
<dbReference type="SMART" id="SM00338">
    <property type="entry name" value="BRLZ"/>
    <property type="match status" value="1"/>
</dbReference>
<dbReference type="AlphaFoldDB" id="A0A811MNJ6"/>
<sequence length="373" mass="39214">MASSTSTTSGGDERPRAPHADTSAAAGTAPAAPLTLPQAHVEWAASMQACYAAGGQPYAWHAAQQHLMAAAAAGAPYGTPVPFPVSFHPAYYATHASMATVNAAGPPPSIVSFSSVPYPTAEPVAVAEGKSKRKSYGAPSGGCTSGSAGGSENSSDKRDASAHHKVLPSVKRRKSSGANVQGEPSQAATAQNAAAESRITAKKKSAAKLSISTPEMAATSNVRPNLNIGMELWSDSPVKADTSGQGEIYAAAPSQHGSALSMMDERELKKERRKQSNRESARRSRLFKQQECEELAQKVIDLTAINGTLRSELEEFKKACEDMEAENSQLMGELKQFEAPSVVTTLSIQIDTSKAHHRSSDQHGNKNNTDSKV</sequence>
<evidence type="ECO:0000256" key="8">
    <source>
        <dbReference type="SAM" id="MobiDB-lite"/>
    </source>
</evidence>
<feature type="region of interest" description="Disordered" evidence="8">
    <location>
        <begin position="251"/>
        <end position="288"/>
    </location>
</feature>
<evidence type="ECO:0000256" key="2">
    <source>
        <dbReference type="ARBA" id="ARBA00007163"/>
    </source>
</evidence>
<evidence type="ECO:0000256" key="7">
    <source>
        <dbReference type="SAM" id="Coils"/>
    </source>
</evidence>
<dbReference type="InterPro" id="IPR046347">
    <property type="entry name" value="bZIP_sf"/>
</dbReference>
<feature type="region of interest" description="Disordered" evidence="8">
    <location>
        <begin position="127"/>
        <end position="196"/>
    </location>
</feature>
<name>A0A811MNJ6_9POAL</name>
<feature type="region of interest" description="Disordered" evidence="8">
    <location>
        <begin position="349"/>
        <end position="373"/>
    </location>
</feature>
<dbReference type="Pfam" id="PF00170">
    <property type="entry name" value="bZIP_1"/>
    <property type="match status" value="1"/>
</dbReference>
<feature type="compositionally biased region" description="Basic and acidic residues" evidence="8">
    <location>
        <begin position="358"/>
        <end position="373"/>
    </location>
</feature>
<evidence type="ECO:0000313" key="11">
    <source>
        <dbReference type="Proteomes" id="UP000604825"/>
    </source>
</evidence>
<feature type="domain" description="BZIP" evidence="9">
    <location>
        <begin position="267"/>
        <end position="330"/>
    </location>
</feature>
<feature type="compositionally biased region" description="Low complexity" evidence="8">
    <location>
        <begin position="20"/>
        <end position="30"/>
    </location>
</feature>
<evidence type="ECO:0000259" key="9">
    <source>
        <dbReference type="PROSITE" id="PS50217"/>
    </source>
</evidence>
<organism evidence="10 11">
    <name type="scientific">Miscanthus lutarioriparius</name>
    <dbReference type="NCBI Taxonomy" id="422564"/>
    <lineage>
        <taxon>Eukaryota</taxon>
        <taxon>Viridiplantae</taxon>
        <taxon>Streptophyta</taxon>
        <taxon>Embryophyta</taxon>
        <taxon>Tracheophyta</taxon>
        <taxon>Spermatophyta</taxon>
        <taxon>Magnoliopsida</taxon>
        <taxon>Liliopsida</taxon>
        <taxon>Poales</taxon>
        <taxon>Poaceae</taxon>
        <taxon>PACMAD clade</taxon>
        <taxon>Panicoideae</taxon>
        <taxon>Andropogonodae</taxon>
        <taxon>Andropogoneae</taxon>
        <taxon>Saccharinae</taxon>
        <taxon>Miscanthus</taxon>
    </lineage>
</organism>
<dbReference type="GO" id="GO:0043565">
    <property type="term" value="F:sequence-specific DNA binding"/>
    <property type="evidence" value="ECO:0007669"/>
    <property type="project" value="InterPro"/>
</dbReference>
<protein>
    <recommendedName>
        <fullName evidence="9">BZIP domain-containing protein</fullName>
    </recommendedName>
</protein>
<dbReference type="OrthoDB" id="1642657at2759"/>
<dbReference type="CDD" id="cd14702">
    <property type="entry name" value="bZIP_plant_GBF1"/>
    <property type="match status" value="1"/>
</dbReference>
<dbReference type="EMBL" id="CAJGYO010000001">
    <property type="protein sequence ID" value="CAD6207235.1"/>
    <property type="molecule type" value="Genomic_DNA"/>
</dbReference>
<dbReference type="Gene3D" id="1.20.5.170">
    <property type="match status" value="1"/>
</dbReference>
<dbReference type="PANTHER" id="PTHR45967">
    <property type="entry name" value="G-BOX-BINDING FACTOR 3-RELATED"/>
    <property type="match status" value="1"/>
</dbReference>
<evidence type="ECO:0000256" key="6">
    <source>
        <dbReference type="ARBA" id="ARBA00023242"/>
    </source>
</evidence>
<dbReference type="SUPFAM" id="SSF57959">
    <property type="entry name" value="Leucine zipper domain"/>
    <property type="match status" value="1"/>
</dbReference>
<dbReference type="InterPro" id="IPR045314">
    <property type="entry name" value="bZIP_plant_GBF1"/>
</dbReference>
<dbReference type="PROSITE" id="PS50217">
    <property type="entry name" value="BZIP"/>
    <property type="match status" value="1"/>
</dbReference>
<dbReference type="InterPro" id="IPR044827">
    <property type="entry name" value="GBF-like"/>
</dbReference>
<feature type="compositionally biased region" description="Gly residues" evidence="8">
    <location>
        <begin position="139"/>
        <end position="149"/>
    </location>
</feature>
<dbReference type="PANTHER" id="PTHR45967:SF31">
    <property type="entry name" value="DNA-BINDING PROTEIN EMBP-1"/>
    <property type="match status" value="1"/>
</dbReference>
<keyword evidence="6" id="KW-0539">Nucleus</keyword>
<evidence type="ECO:0000256" key="5">
    <source>
        <dbReference type="ARBA" id="ARBA00023163"/>
    </source>
</evidence>
<dbReference type="Proteomes" id="UP000604825">
    <property type="component" value="Unassembled WGS sequence"/>
</dbReference>
<proteinExistence type="inferred from homology"/>
<feature type="coiled-coil region" evidence="7">
    <location>
        <begin position="306"/>
        <end position="333"/>
    </location>
</feature>
<evidence type="ECO:0000256" key="3">
    <source>
        <dbReference type="ARBA" id="ARBA00023015"/>
    </source>
</evidence>
<comment type="caution">
    <text evidence="10">The sequence shown here is derived from an EMBL/GenBank/DDBJ whole genome shotgun (WGS) entry which is preliminary data.</text>
</comment>
<comment type="subcellular location">
    <subcellularLocation>
        <location evidence="1">Nucleus</location>
    </subcellularLocation>
</comment>
<gene>
    <name evidence="10" type="ORF">NCGR_LOCUS4816</name>
</gene>
<keyword evidence="4" id="KW-0238">DNA-binding</keyword>
<evidence type="ECO:0000256" key="1">
    <source>
        <dbReference type="ARBA" id="ARBA00004123"/>
    </source>
</evidence>